<dbReference type="GO" id="GO:0005524">
    <property type="term" value="F:ATP binding"/>
    <property type="evidence" value="ECO:0007669"/>
    <property type="project" value="InterPro"/>
</dbReference>
<evidence type="ECO:0000256" key="3">
    <source>
        <dbReference type="ARBA" id="ARBA00012895"/>
    </source>
</evidence>
<dbReference type="EC" id="5.6.2.2" evidence="3"/>
<comment type="caution">
    <text evidence="10">The sequence shown here is derived from an EMBL/GenBank/DDBJ whole genome shotgun (WGS) entry which is preliminary data.</text>
</comment>
<dbReference type="EMBL" id="RYZH01000004">
    <property type="protein sequence ID" value="RUL89143.1"/>
    <property type="molecule type" value="Genomic_DNA"/>
</dbReference>
<dbReference type="InterPro" id="IPR050220">
    <property type="entry name" value="Type_II_DNA_Topoisomerases"/>
</dbReference>
<dbReference type="InterPro" id="IPR006691">
    <property type="entry name" value="GyrA/parC_rep"/>
</dbReference>
<dbReference type="Gene3D" id="2.120.10.90">
    <property type="entry name" value="DNA gyrase/topoisomerase IV, subunit A, C-terminal"/>
    <property type="match status" value="1"/>
</dbReference>
<evidence type="ECO:0000313" key="11">
    <source>
        <dbReference type="Proteomes" id="UP000280296"/>
    </source>
</evidence>
<dbReference type="NCBIfam" id="NF004044">
    <property type="entry name" value="PRK05561.1"/>
    <property type="match status" value="1"/>
</dbReference>
<keyword evidence="11" id="KW-1185">Reference proteome</keyword>
<dbReference type="InterPro" id="IPR013758">
    <property type="entry name" value="Topo_IIA_A/C_ab"/>
</dbReference>
<sequence>MARRRQNHGDGRGEGAGRNEVIEVVPLAEATRERYLNYALSVITSRALPDVRDGLKPVQRRILYAMWADLRVTADGRYIKSAAVVGEAMKTYHPHGDQSIYDALVRMAQPFSLRYPLIEGYGNFGSVDGDPPAAMRYTECRLTPIAQELLTELREGTVDFRPNYASTADEPIVLPAQVPNLLINGTSGIAVGMATNIPPHNLKEVCAALIALLDRDRDLPVEKLLKSIQGPDFPGGGVILNSADELRQIYATGQGTIKLRGTYERDPEHPNRIIITSIPYAVEKDALVLRIGDLIGKGQVPQLTNVKDLSTDDIRIVLELKPGANADAALAYLFKNTPLQNNFNVNMTCLQPAAGAEVAVPARLDLKSMLVHFLDFRMDVVTRRLQHELDAVRKRIHILEGFAIVFDNLDEAIRIIRASDGKADAAPKLMSRFGLSEAQADAVLETKLYRLGKLEIQDILGELKDRRARAAELEGLLADEGARWSLIRDEIKAIAKKYGDARRTAVEGPVEAVEFREEDYIVDEDAWVIVTRDGWVKRQKSFTDVASIRVRDEDRVGWVFRCRARQTITFFTTRGIAYTIRVNDIGMTTGHGEPIHRQFAFEDQEAIVGVVCHDPRCLPTPKPPAPRNGKAHQGYLDADLQPDRNGSNGDGHRDRNGDGKSAPPPFGVALTAGGKTLRFSLGYVAPVSTRKGRGIVRLDPAFPDDAVIGVEPSDGSENVCLVTRSARVLVFPVDEVNVVSGIAKGVTAVRLDAKDRVLGFTLAGARADGLELRTSRGAIQSLRASKYPVTGRGGKGYAIMQRGSIAEVLPPEATPVPPVDQVEQ</sequence>
<dbReference type="Pfam" id="PF03989">
    <property type="entry name" value="DNA_gyraseA_C"/>
    <property type="match status" value="2"/>
</dbReference>
<keyword evidence="6 7" id="KW-0413">Isomerase</keyword>
<dbReference type="PANTHER" id="PTHR43493:SF5">
    <property type="entry name" value="DNA GYRASE SUBUNIT A, CHLOROPLASTIC_MITOCHONDRIAL"/>
    <property type="match status" value="1"/>
</dbReference>
<dbReference type="InterPro" id="IPR002205">
    <property type="entry name" value="Topo_IIA_dom_A"/>
</dbReference>
<dbReference type="Gene3D" id="3.90.199.10">
    <property type="entry name" value="Topoisomerase II, domain 5"/>
    <property type="match status" value="1"/>
</dbReference>
<reference evidence="10 11" key="2">
    <citation type="submission" date="2019-01" db="EMBL/GenBank/DDBJ databases">
        <title>Tautonia sociabilis, a novel thermotolerant planctomycete of Isosphaeraceae family, isolated from a 4000 m deep subterranean habitat.</title>
        <authorList>
            <person name="Kovaleva O.L."/>
            <person name="Elcheninov A.G."/>
            <person name="Van Heerden E."/>
            <person name="Toshchakov S.V."/>
            <person name="Novikov A."/>
            <person name="Bonch-Osmolovskaya E.A."/>
            <person name="Kublanov I.V."/>
        </authorList>
    </citation>
    <scope>NUCLEOTIDE SEQUENCE [LARGE SCALE GENOMIC DNA]</scope>
    <source>
        <strain evidence="10 11">GM2012</strain>
    </source>
</reference>
<evidence type="ECO:0000256" key="5">
    <source>
        <dbReference type="ARBA" id="ARBA00023125"/>
    </source>
</evidence>
<feature type="domain" description="Topo IIA-type catalytic" evidence="9">
    <location>
        <begin position="48"/>
        <end position="520"/>
    </location>
</feature>
<dbReference type="Pfam" id="PF00521">
    <property type="entry name" value="DNA_topoisoIV"/>
    <property type="match status" value="1"/>
</dbReference>
<dbReference type="InterPro" id="IPR013760">
    <property type="entry name" value="Topo_IIA-like_dom_sf"/>
</dbReference>
<dbReference type="GO" id="GO:0005737">
    <property type="term" value="C:cytoplasm"/>
    <property type="evidence" value="ECO:0007669"/>
    <property type="project" value="TreeGrafter"/>
</dbReference>
<dbReference type="CDD" id="cd00187">
    <property type="entry name" value="TOP4c"/>
    <property type="match status" value="1"/>
</dbReference>
<dbReference type="InterPro" id="IPR035516">
    <property type="entry name" value="Gyrase/topoIV_suA_C"/>
</dbReference>
<dbReference type="SMART" id="SM00434">
    <property type="entry name" value="TOP4c"/>
    <property type="match status" value="1"/>
</dbReference>
<dbReference type="GO" id="GO:0003918">
    <property type="term" value="F:DNA topoisomerase type II (double strand cut, ATP-hydrolyzing) activity"/>
    <property type="evidence" value="ECO:0007669"/>
    <property type="project" value="UniProtKB-EC"/>
</dbReference>
<dbReference type="Proteomes" id="UP000280296">
    <property type="component" value="Unassembled WGS sequence"/>
</dbReference>
<keyword evidence="5 7" id="KW-0238">DNA-binding</keyword>
<dbReference type="SUPFAM" id="SSF56719">
    <property type="entry name" value="Type II DNA topoisomerase"/>
    <property type="match status" value="1"/>
</dbReference>
<evidence type="ECO:0000259" key="9">
    <source>
        <dbReference type="PROSITE" id="PS52040"/>
    </source>
</evidence>
<comment type="similarity">
    <text evidence="2">Belongs to the type II topoisomerase GyrA/ParC subunit family.</text>
</comment>
<evidence type="ECO:0000256" key="8">
    <source>
        <dbReference type="SAM" id="MobiDB-lite"/>
    </source>
</evidence>
<dbReference type="Gene3D" id="1.10.268.10">
    <property type="entry name" value="Topoisomerase, domain 3"/>
    <property type="match status" value="1"/>
</dbReference>
<dbReference type="RefSeq" id="WP_126723878.1">
    <property type="nucleotide sequence ID" value="NZ_RYZH01000004.1"/>
</dbReference>
<organism evidence="10 11">
    <name type="scientific">Tautonia sociabilis</name>
    <dbReference type="NCBI Taxonomy" id="2080755"/>
    <lineage>
        <taxon>Bacteria</taxon>
        <taxon>Pseudomonadati</taxon>
        <taxon>Planctomycetota</taxon>
        <taxon>Planctomycetia</taxon>
        <taxon>Isosphaerales</taxon>
        <taxon>Isosphaeraceae</taxon>
        <taxon>Tautonia</taxon>
    </lineage>
</organism>
<gene>
    <name evidence="10" type="ORF">TsocGM_03225</name>
</gene>
<feature type="region of interest" description="Disordered" evidence="8">
    <location>
        <begin position="619"/>
        <end position="667"/>
    </location>
</feature>
<dbReference type="InterPro" id="IPR013757">
    <property type="entry name" value="Topo_IIA_A_a_sf"/>
</dbReference>
<dbReference type="PROSITE" id="PS52040">
    <property type="entry name" value="TOPO_IIA"/>
    <property type="match status" value="1"/>
</dbReference>
<dbReference type="GO" id="GO:0006265">
    <property type="term" value="P:DNA topological change"/>
    <property type="evidence" value="ECO:0007669"/>
    <property type="project" value="UniProtKB-UniRule"/>
</dbReference>
<dbReference type="FunFam" id="1.10.268.10:FF:000001">
    <property type="entry name" value="DNA gyrase subunit A"/>
    <property type="match status" value="1"/>
</dbReference>
<protein>
    <recommendedName>
        <fullName evidence="3">DNA topoisomerase (ATP-hydrolyzing)</fullName>
        <ecNumber evidence="3">5.6.2.2</ecNumber>
    </recommendedName>
</protein>
<dbReference type="AlphaFoldDB" id="A0A432MNW5"/>
<comment type="catalytic activity">
    <reaction evidence="1 7">
        <text>ATP-dependent breakage, passage and rejoining of double-stranded DNA.</text>
        <dbReference type="EC" id="5.6.2.2"/>
    </reaction>
</comment>
<evidence type="ECO:0000256" key="4">
    <source>
        <dbReference type="ARBA" id="ARBA00023029"/>
    </source>
</evidence>
<accession>A0A432MNW5</accession>
<dbReference type="GO" id="GO:0003677">
    <property type="term" value="F:DNA binding"/>
    <property type="evidence" value="ECO:0007669"/>
    <property type="project" value="UniProtKB-UniRule"/>
</dbReference>
<dbReference type="Gene3D" id="3.30.1360.40">
    <property type="match status" value="1"/>
</dbReference>
<keyword evidence="4 7" id="KW-0799">Topoisomerase</keyword>
<evidence type="ECO:0000256" key="7">
    <source>
        <dbReference type="PROSITE-ProRule" id="PRU01384"/>
    </source>
</evidence>
<dbReference type="GO" id="GO:0009330">
    <property type="term" value="C:DNA topoisomerase type II (double strand cut, ATP-hydrolyzing) complex"/>
    <property type="evidence" value="ECO:0007669"/>
    <property type="project" value="TreeGrafter"/>
</dbReference>
<reference evidence="10 11" key="1">
    <citation type="submission" date="2018-12" db="EMBL/GenBank/DDBJ databases">
        <authorList>
            <person name="Toschakov S.V."/>
        </authorList>
    </citation>
    <scope>NUCLEOTIDE SEQUENCE [LARGE SCALE GENOMIC DNA]</scope>
    <source>
        <strain evidence="10 11">GM2012</strain>
    </source>
</reference>
<feature type="active site" description="O-(5'-phospho-DNA)-tyrosine intermediate" evidence="7">
    <location>
        <position position="137"/>
    </location>
</feature>
<name>A0A432MNW5_9BACT</name>
<dbReference type="OrthoDB" id="9806486at2"/>
<dbReference type="PANTHER" id="PTHR43493">
    <property type="entry name" value="DNA GYRASE/TOPOISOMERASE SUBUNIT A"/>
    <property type="match status" value="1"/>
</dbReference>
<dbReference type="SUPFAM" id="SSF101904">
    <property type="entry name" value="GyrA/ParC C-terminal domain-like"/>
    <property type="match status" value="1"/>
</dbReference>
<evidence type="ECO:0000256" key="1">
    <source>
        <dbReference type="ARBA" id="ARBA00000185"/>
    </source>
</evidence>
<proteinExistence type="inferred from homology"/>
<evidence type="ECO:0000256" key="6">
    <source>
        <dbReference type="ARBA" id="ARBA00023235"/>
    </source>
</evidence>
<evidence type="ECO:0000256" key="2">
    <source>
        <dbReference type="ARBA" id="ARBA00008263"/>
    </source>
</evidence>
<evidence type="ECO:0000313" key="10">
    <source>
        <dbReference type="EMBL" id="RUL89143.1"/>
    </source>
</evidence>